<dbReference type="Proteomes" id="UP000472261">
    <property type="component" value="Unplaced"/>
</dbReference>
<keyword evidence="3" id="KW-0540">Nuclease</keyword>
<dbReference type="InterPro" id="IPR040992">
    <property type="entry name" value="XRN1_D1"/>
</dbReference>
<dbReference type="PANTHER" id="PTHR12341:SF7">
    <property type="entry name" value="5'-3' EXORIBONUCLEASE 1"/>
    <property type="match status" value="1"/>
</dbReference>
<dbReference type="GO" id="GO:0003723">
    <property type="term" value="F:RNA binding"/>
    <property type="evidence" value="ECO:0007669"/>
    <property type="project" value="UniProtKB-KW"/>
</dbReference>
<dbReference type="Ensembl" id="ENSPCLT00000013064.1">
    <property type="protein sequence ID" value="ENSPCLP00000009706.1"/>
    <property type="gene ID" value="ENSPCLG00000007989.1"/>
</dbReference>
<evidence type="ECO:0000256" key="6">
    <source>
        <dbReference type="ARBA" id="ARBA00022884"/>
    </source>
</evidence>
<dbReference type="Gene3D" id="1.25.40.1050">
    <property type="match status" value="1"/>
</dbReference>
<evidence type="ECO:0000259" key="12">
    <source>
        <dbReference type="Pfam" id="PF18334"/>
    </source>
</evidence>
<dbReference type="GO" id="GO:0004534">
    <property type="term" value="F:5'-3' RNA exonuclease activity"/>
    <property type="evidence" value="ECO:0007669"/>
    <property type="project" value="TreeGrafter"/>
</dbReference>
<dbReference type="Gene3D" id="3.40.50.12390">
    <property type="match status" value="1"/>
</dbReference>
<feature type="domain" description="Xrn1 helical" evidence="10">
    <location>
        <begin position="273"/>
        <end position="609"/>
    </location>
</feature>
<dbReference type="GO" id="GO:0005737">
    <property type="term" value="C:cytoplasm"/>
    <property type="evidence" value="ECO:0007669"/>
    <property type="project" value="UniProtKB-SubCell"/>
</dbReference>
<dbReference type="InterPro" id="IPR041106">
    <property type="entry name" value="XRN1_D2_D3"/>
</dbReference>
<dbReference type="FunFam" id="1.25.40.1050:FF:000001">
    <property type="entry name" value="5'-3' exoribonuclease 1"/>
    <property type="match status" value="1"/>
</dbReference>
<keyword evidence="6" id="KW-0694">RNA-binding</keyword>
<reference evidence="13" key="2">
    <citation type="submission" date="2025-09" db="UniProtKB">
        <authorList>
            <consortium name="Ensembl"/>
        </authorList>
    </citation>
    <scope>IDENTIFICATION</scope>
</reference>
<dbReference type="InterPro" id="IPR004859">
    <property type="entry name" value="Xrn1_N"/>
</dbReference>
<dbReference type="CDD" id="cd18673">
    <property type="entry name" value="PIN_XRN1-2-like"/>
    <property type="match status" value="1"/>
</dbReference>
<feature type="domain" description="Xrn1 N-terminal" evidence="9">
    <location>
        <begin position="1"/>
        <end position="227"/>
    </location>
</feature>
<evidence type="ECO:0000256" key="5">
    <source>
        <dbReference type="ARBA" id="ARBA00022839"/>
    </source>
</evidence>
<dbReference type="Pfam" id="PF18334">
    <property type="entry name" value="XRN1_D2_D3"/>
    <property type="match status" value="1"/>
</dbReference>
<comment type="similarity">
    <text evidence="7">Belongs to the 5'-3' exonuclease family.</text>
</comment>
<comment type="subcellular location">
    <subcellularLocation>
        <location evidence="1">Cytoplasm</location>
    </subcellularLocation>
</comment>
<keyword evidence="2" id="KW-0963">Cytoplasm</keyword>
<organism evidence="13 14">
    <name type="scientific">Phasianus colchicus</name>
    <name type="common">Common pheasant</name>
    <dbReference type="NCBI Taxonomy" id="9054"/>
    <lineage>
        <taxon>Eukaryota</taxon>
        <taxon>Metazoa</taxon>
        <taxon>Chordata</taxon>
        <taxon>Craniata</taxon>
        <taxon>Vertebrata</taxon>
        <taxon>Euteleostomi</taxon>
        <taxon>Archelosauria</taxon>
        <taxon>Archosauria</taxon>
        <taxon>Dinosauria</taxon>
        <taxon>Saurischia</taxon>
        <taxon>Theropoda</taxon>
        <taxon>Coelurosauria</taxon>
        <taxon>Aves</taxon>
        <taxon>Neognathae</taxon>
        <taxon>Galloanserae</taxon>
        <taxon>Galliformes</taxon>
        <taxon>Phasianidae</taxon>
        <taxon>Phasianinae</taxon>
        <taxon>Phasianus</taxon>
    </lineage>
</organism>
<keyword evidence="5" id="KW-0269">Exonuclease</keyword>
<dbReference type="AlphaFoldDB" id="A0A669Q6N4"/>
<evidence type="ECO:0000259" key="9">
    <source>
        <dbReference type="Pfam" id="PF03159"/>
    </source>
</evidence>
<dbReference type="Gene3D" id="2.170.260.40">
    <property type="match status" value="1"/>
</dbReference>
<evidence type="ECO:0000313" key="13">
    <source>
        <dbReference type="Ensembl" id="ENSPCLP00000009706.1"/>
    </source>
</evidence>
<name>A0A669Q6N4_PHACC</name>
<evidence type="ECO:0000256" key="7">
    <source>
        <dbReference type="ARBA" id="ARBA00038299"/>
    </source>
</evidence>
<evidence type="ECO:0000259" key="10">
    <source>
        <dbReference type="Pfam" id="PF17846"/>
    </source>
</evidence>
<dbReference type="PANTHER" id="PTHR12341">
    <property type="entry name" value="5'-&gt;3' EXORIBONUCLEASE"/>
    <property type="match status" value="1"/>
</dbReference>
<keyword evidence="4" id="KW-0378">Hydrolase</keyword>
<dbReference type="GO" id="GO:0016075">
    <property type="term" value="P:rRNA catabolic process"/>
    <property type="evidence" value="ECO:0007669"/>
    <property type="project" value="TreeGrafter"/>
</dbReference>
<evidence type="ECO:0000256" key="4">
    <source>
        <dbReference type="ARBA" id="ARBA00022801"/>
    </source>
</evidence>
<dbReference type="InterPro" id="IPR027073">
    <property type="entry name" value="5_3_exoribonuclease"/>
</dbReference>
<evidence type="ECO:0000256" key="8">
    <source>
        <dbReference type="ARBA" id="ARBA00067318"/>
    </source>
</evidence>
<evidence type="ECO:0000256" key="2">
    <source>
        <dbReference type="ARBA" id="ARBA00022490"/>
    </source>
</evidence>
<dbReference type="InterPro" id="IPR041412">
    <property type="entry name" value="Xrn1_helical"/>
</dbReference>
<dbReference type="Pfam" id="PF03159">
    <property type="entry name" value="XRN_N"/>
    <property type="match status" value="1"/>
</dbReference>
<accession>A0A669Q6N4</accession>
<dbReference type="GO" id="GO:0000956">
    <property type="term" value="P:nuclear-transcribed mRNA catabolic process"/>
    <property type="evidence" value="ECO:0007669"/>
    <property type="project" value="TreeGrafter"/>
</dbReference>
<reference evidence="13" key="1">
    <citation type="submission" date="2025-08" db="UniProtKB">
        <authorList>
            <consortium name="Ensembl"/>
        </authorList>
    </citation>
    <scope>IDENTIFICATION</scope>
</reference>
<dbReference type="InterPro" id="IPR047007">
    <property type="entry name" value="XRN1_D1_sf"/>
</dbReference>
<protein>
    <recommendedName>
        <fullName evidence="8">5'-3' exoribonuclease 1</fullName>
    </recommendedName>
</protein>
<dbReference type="Pfam" id="PF18332">
    <property type="entry name" value="XRN1_D1"/>
    <property type="match status" value="1"/>
</dbReference>
<evidence type="ECO:0000313" key="14">
    <source>
        <dbReference type="Proteomes" id="UP000472261"/>
    </source>
</evidence>
<keyword evidence="14" id="KW-1185">Reference proteome</keyword>
<proteinExistence type="inferred from homology"/>
<dbReference type="GO" id="GO:0005634">
    <property type="term" value="C:nucleus"/>
    <property type="evidence" value="ECO:0007669"/>
    <property type="project" value="TreeGrafter"/>
</dbReference>
<evidence type="ECO:0000259" key="11">
    <source>
        <dbReference type="Pfam" id="PF18332"/>
    </source>
</evidence>
<feature type="domain" description="5'-3' exoribonuclease 1 D1" evidence="11">
    <location>
        <begin position="654"/>
        <end position="735"/>
    </location>
</feature>
<dbReference type="FunFam" id="3.40.50.12390:FF:000002">
    <property type="entry name" value="5'-3' exoribonuclease 1"/>
    <property type="match status" value="1"/>
</dbReference>
<dbReference type="Pfam" id="PF17846">
    <property type="entry name" value="XRN_M"/>
    <property type="match status" value="1"/>
</dbReference>
<evidence type="ECO:0000256" key="1">
    <source>
        <dbReference type="ARBA" id="ARBA00004496"/>
    </source>
</evidence>
<evidence type="ECO:0000256" key="3">
    <source>
        <dbReference type="ARBA" id="ARBA00022722"/>
    </source>
</evidence>
<sequence>MGVPKFYRWISERYPCLSQVLKEHQIPEFDNLYLDMNGIIHQCSHPNDDDVHFRISEDKIFADIFHYLEVLFRIIKPRKVFFMAVDGVAPRAKMNQQRGRRFRSAKEAEDKIKKALEKGEILPTEARFDSNCITPGTEFMARLHEHLKYFVNMKISTDKSWQGITVYLSGHETPGEGEHKIMEFIRSEKAKPHHDPNTRHCLYGLDADLIMLGLTTHEAHFALLREEVRFGGKKSQRACAPEETTFHLLHLSLMREYIDYEFSPVKDKISFDYDIEKIIDDWILMGFLVGNDFIPHLPHLHINHDALPLLYRTYMAILPELGGYINENGHLNLKRFEKYLTRLSDFDREHFSEVFVDLKWFESKVGNKYLNEAAGIAAEEARNNKQKKRKAQENSLCLAALEKNEDEVVTSKTALEDEPEDDDLFETEFRQYKRTYYMTKMGIEVVSDDFLADQAECYVQAIQWILHYYYHGVQSWSWYYPYHYAPYLSDIRNISELKIQFELGKPFMPFEQLLAVLPAASKDLLPRCYQHLMVSQDSPIIEYYPLDFKTDLNGKQQEWEAVVLIPFIDEKRLLEAMESCNKCLKEEEKQRNVHSACLMYWYDKDAEFQYMSPWPEKFPSIERCHTRFYLEEPHGTQKLYMGNAVPPTKVTFVGDKEQSMWLKEVQGVSEHYQRRKGIIIHETSVVVYAQLLTGNRYQLNQNGQVYLEKQWSKQALPFVYQTVVKDIKAFDSRFSNIKTLDDLFPPGSTAFMLGSPYYGCMGEVQDSRDVMPEGRIRVVFSIPCEPQLDRLIQNQHKYSVKYNPAYILASRLGVSGYLVSRFTGSIFIGRGSKKNPHGDHKANVGLNLKFNKKNEEVPGYTKKVGNEWMYSSAVEQLLAEYLERVPELFSYIAKNSQEDIFYEDDIWPGEDENGAEKVQEIVAWLKAHPVSALSRSSCDLQILDAAIVEKIEEEIEKCKVCCSMSLSAMMNQN</sequence>
<feature type="domain" description="Exoribonuclease Xrn1 D2/D3" evidence="12">
    <location>
        <begin position="741"/>
        <end position="959"/>
    </location>
</feature>